<evidence type="ECO:0000256" key="2">
    <source>
        <dbReference type="ARBA" id="ARBA00023315"/>
    </source>
</evidence>
<keyword evidence="1 4" id="KW-0808">Transferase</keyword>
<dbReference type="Proteomes" id="UP000244162">
    <property type="component" value="Unassembled WGS sequence"/>
</dbReference>
<accession>A0A2T5G236</accession>
<dbReference type="PANTHER" id="PTHR43072:SF23">
    <property type="entry name" value="UPF0039 PROTEIN C11D3.02C"/>
    <property type="match status" value="1"/>
</dbReference>
<dbReference type="GO" id="GO:0016747">
    <property type="term" value="F:acyltransferase activity, transferring groups other than amino-acyl groups"/>
    <property type="evidence" value="ECO:0007669"/>
    <property type="project" value="InterPro"/>
</dbReference>
<dbReference type="EMBL" id="NWBU01000004">
    <property type="protein sequence ID" value="PTQ13219.1"/>
    <property type="molecule type" value="Genomic_DNA"/>
</dbReference>
<dbReference type="PROSITE" id="PS51186">
    <property type="entry name" value="GNAT"/>
    <property type="match status" value="1"/>
</dbReference>
<dbReference type="RefSeq" id="WP_107966452.1">
    <property type="nucleotide sequence ID" value="NZ_NWBU01000004.1"/>
</dbReference>
<dbReference type="InterPro" id="IPR000182">
    <property type="entry name" value="GNAT_dom"/>
</dbReference>
<reference evidence="4 5" key="1">
    <citation type="submission" date="2017-09" db="EMBL/GenBank/DDBJ databases">
        <title>Sphingomonas panjinensis sp.nov., isolated from oil-contaminated soil.</title>
        <authorList>
            <person name="Wang L."/>
            <person name="Chen L."/>
        </authorList>
    </citation>
    <scope>NUCLEOTIDE SEQUENCE [LARGE SCALE GENOMIC DNA]</scope>
    <source>
        <strain evidence="4 5">FW-11</strain>
    </source>
</reference>
<proteinExistence type="predicted"/>
<dbReference type="PANTHER" id="PTHR43072">
    <property type="entry name" value="N-ACETYLTRANSFERASE"/>
    <property type="match status" value="1"/>
</dbReference>
<gene>
    <name evidence="4" type="ORF">CLG96_03605</name>
</gene>
<dbReference type="OrthoDB" id="143110at2"/>
<feature type="domain" description="N-acetyltransferase" evidence="3">
    <location>
        <begin position="7"/>
        <end position="153"/>
    </location>
</feature>
<dbReference type="AlphaFoldDB" id="A0A2T5G236"/>
<evidence type="ECO:0000313" key="5">
    <source>
        <dbReference type="Proteomes" id="UP000244162"/>
    </source>
</evidence>
<keyword evidence="2" id="KW-0012">Acyltransferase</keyword>
<dbReference type="Gene3D" id="3.40.630.30">
    <property type="match status" value="1"/>
</dbReference>
<dbReference type="SUPFAM" id="SSF55729">
    <property type="entry name" value="Acyl-CoA N-acyltransferases (Nat)"/>
    <property type="match status" value="1"/>
</dbReference>
<name>A0A2T5G236_9SPHN</name>
<organism evidence="4 5">
    <name type="scientific">Sphingomonas oleivorans</name>
    <dbReference type="NCBI Taxonomy" id="1735121"/>
    <lineage>
        <taxon>Bacteria</taxon>
        <taxon>Pseudomonadati</taxon>
        <taxon>Pseudomonadota</taxon>
        <taxon>Alphaproteobacteria</taxon>
        <taxon>Sphingomonadales</taxon>
        <taxon>Sphingomonadaceae</taxon>
        <taxon>Sphingomonas</taxon>
    </lineage>
</organism>
<comment type="caution">
    <text evidence="4">The sequence shown here is derived from an EMBL/GenBank/DDBJ whole genome shotgun (WGS) entry which is preliminary data.</text>
</comment>
<evidence type="ECO:0000313" key="4">
    <source>
        <dbReference type="EMBL" id="PTQ13219.1"/>
    </source>
</evidence>
<keyword evidence="5" id="KW-1185">Reference proteome</keyword>
<sequence>MLIEVPIAFRIAHEEDLPALEWMGLFTRQREIIAATFEAQRQGEALMLLALANGFPVGQAWLDFDRQGSLDCPRIWAIRIFPPFQGAGLGTRLMAEVEAVAAARGAWAVELGVEWDNEGARRFYRRLGYEPVGAEREEVRYTFKGCPMAMEVDQQILRKDLQTEG</sequence>
<evidence type="ECO:0000259" key="3">
    <source>
        <dbReference type="PROSITE" id="PS51186"/>
    </source>
</evidence>
<dbReference type="InterPro" id="IPR016181">
    <property type="entry name" value="Acyl_CoA_acyltransferase"/>
</dbReference>
<evidence type="ECO:0000256" key="1">
    <source>
        <dbReference type="ARBA" id="ARBA00022679"/>
    </source>
</evidence>
<protein>
    <submittedName>
        <fullName evidence="4">GNAT family N-acetyltransferase</fullName>
    </submittedName>
</protein>
<dbReference type="Pfam" id="PF00583">
    <property type="entry name" value="Acetyltransf_1"/>
    <property type="match status" value="1"/>
</dbReference>